<evidence type="ECO:0000256" key="1">
    <source>
        <dbReference type="SAM" id="MobiDB-lite"/>
    </source>
</evidence>
<accession>A0ABY7VPV7</accession>
<dbReference type="RefSeq" id="WP_274149974.1">
    <property type="nucleotide sequence ID" value="NZ_CP117811.1"/>
</dbReference>
<evidence type="ECO:0000313" key="4">
    <source>
        <dbReference type="Proteomes" id="UP001214250"/>
    </source>
</evidence>
<name>A0ABY7VPV7_9BACT</name>
<protein>
    <recommendedName>
        <fullName evidence="5">DUF4856 domain-containing protein</fullName>
    </recommendedName>
</protein>
<keyword evidence="2" id="KW-0732">Signal</keyword>
<evidence type="ECO:0000256" key="2">
    <source>
        <dbReference type="SAM" id="SignalP"/>
    </source>
</evidence>
<sequence length="380" mass="44026">MSKFITGLFLLCLLFSCANHDGPYTQKNLSPEENTFRRSFLTTASDLHQDLYFSHQAFSSDLKLLIKEPSQEQIDATIKSLELLRTNYNKTIPFRNTHGPLDYPYLKTQHNLSQLIFAESAEFNGDENILTLLNESTPISEELLYQKHLESSNKDIYIGIPAITYSLSKNDIILSHKNEQWKTFLSRNNKILEVHIKYLLDEWSPYIAANFHHLLKTRKQEQFLGWTYTSFLINHQDVLEKIKSNTGQLSQRDLDERLNALMNLWEGSYILNDGRQYLRHGLKTLIQSPEIDNYFKTLEKSRNENNQELSLKVLTSLQNGIKREIAKSNYDRQVQSLPFIIPNPKLHALSKSRKHPKDTPFGESTKPASNNTLSNSTDFL</sequence>
<feature type="compositionally biased region" description="Polar residues" evidence="1">
    <location>
        <begin position="366"/>
        <end position="380"/>
    </location>
</feature>
<feature type="region of interest" description="Disordered" evidence="1">
    <location>
        <begin position="350"/>
        <end position="380"/>
    </location>
</feature>
<dbReference type="Proteomes" id="UP001214250">
    <property type="component" value="Chromosome 1"/>
</dbReference>
<keyword evidence="4" id="KW-1185">Reference proteome</keyword>
<dbReference type="PROSITE" id="PS51257">
    <property type="entry name" value="PROKAR_LIPOPROTEIN"/>
    <property type="match status" value="1"/>
</dbReference>
<proteinExistence type="predicted"/>
<organism evidence="3 4">
    <name type="scientific">Lentisphaera profundi</name>
    <dbReference type="NCBI Taxonomy" id="1658616"/>
    <lineage>
        <taxon>Bacteria</taxon>
        <taxon>Pseudomonadati</taxon>
        <taxon>Lentisphaerota</taxon>
        <taxon>Lentisphaeria</taxon>
        <taxon>Lentisphaerales</taxon>
        <taxon>Lentisphaeraceae</taxon>
        <taxon>Lentisphaera</taxon>
    </lineage>
</organism>
<feature type="chain" id="PRO_5045307810" description="DUF4856 domain-containing protein" evidence="2">
    <location>
        <begin position="21"/>
        <end position="380"/>
    </location>
</feature>
<feature type="signal peptide" evidence="2">
    <location>
        <begin position="1"/>
        <end position="20"/>
    </location>
</feature>
<dbReference type="EMBL" id="CP117811">
    <property type="protein sequence ID" value="WDE96017.1"/>
    <property type="molecule type" value="Genomic_DNA"/>
</dbReference>
<evidence type="ECO:0000313" key="3">
    <source>
        <dbReference type="EMBL" id="WDE96017.1"/>
    </source>
</evidence>
<evidence type="ECO:0008006" key="5">
    <source>
        <dbReference type="Google" id="ProtNLM"/>
    </source>
</evidence>
<reference evidence="3 4" key="1">
    <citation type="submission" date="2023-02" db="EMBL/GenBank/DDBJ databases">
        <title>Genome sequence of Lentisphaera profundi SAORIC-696.</title>
        <authorList>
            <person name="Kim e."/>
            <person name="Cho J.-C."/>
            <person name="Choi A."/>
            <person name="Kang I."/>
        </authorList>
    </citation>
    <scope>NUCLEOTIDE SEQUENCE [LARGE SCALE GENOMIC DNA]</scope>
    <source>
        <strain evidence="3 4">SAORIC-696</strain>
    </source>
</reference>
<gene>
    <name evidence="3" type="ORF">PQO03_09855</name>
</gene>